<dbReference type="AlphaFoldDB" id="A0A8T0LCR0"/>
<name>A0A8T0LCR0_PHAAN</name>
<gene>
    <name evidence="2" type="ORF">HKW66_Vig0004820</name>
</gene>
<accession>A0A8T0LCR0</accession>
<sequence>MSRSRLLWFGFGFTTAYAYMSLSVLHDVKAQRFVLNRCWERVDALENRMSQMESSSPKPSSTPSSPSVSDKFRTCYSQRVALLSEQEHPEFAFGNSLCNG</sequence>
<evidence type="ECO:0000313" key="2">
    <source>
        <dbReference type="EMBL" id="KAG2409817.1"/>
    </source>
</evidence>
<proteinExistence type="predicted"/>
<dbReference type="Proteomes" id="UP000743370">
    <property type="component" value="Unassembled WGS sequence"/>
</dbReference>
<evidence type="ECO:0000256" key="1">
    <source>
        <dbReference type="SAM" id="MobiDB-lite"/>
    </source>
</evidence>
<evidence type="ECO:0000313" key="3">
    <source>
        <dbReference type="Proteomes" id="UP000743370"/>
    </source>
</evidence>
<reference evidence="2 3" key="1">
    <citation type="submission" date="2020-05" db="EMBL/GenBank/DDBJ databases">
        <title>Vigna angularis (adzuki bean) Var. LongXiaoDou No. 4 denovo assembly.</title>
        <authorList>
            <person name="Xiang H."/>
        </authorList>
    </citation>
    <scope>NUCLEOTIDE SEQUENCE [LARGE SCALE GENOMIC DNA]</scope>
    <source>
        <tissue evidence="2">Leaf</tissue>
    </source>
</reference>
<comment type="caution">
    <text evidence="2">The sequence shown here is derived from an EMBL/GenBank/DDBJ whole genome shotgun (WGS) entry which is preliminary data.</text>
</comment>
<organism evidence="2 3">
    <name type="scientific">Phaseolus angularis</name>
    <name type="common">Azuki bean</name>
    <name type="synonym">Vigna angularis</name>
    <dbReference type="NCBI Taxonomy" id="3914"/>
    <lineage>
        <taxon>Eukaryota</taxon>
        <taxon>Viridiplantae</taxon>
        <taxon>Streptophyta</taxon>
        <taxon>Embryophyta</taxon>
        <taxon>Tracheophyta</taxon>
        <taxon>Spermatophyta</taxon>
        <taxon>Magnoliopsida</taxon>
        <taxon>eudicotyledons</taxon>
        <taxon>Gunneridae</taxon>
        <taxon>Pentapetalae</taxon>
        <taxon>rosids</taxon>
        <taxon>fabids</taxon>
        <taxon>Fabales</taxon>
        <taxon>Fabaceae</taxon>
        <taxon>Papilionoideae</taxon>
        <taxon>50 kb inversion clade</taxon>
        <taxon>NPAAA clade</taxon>
        <taxon>indigoferoid/millettioid clade</taxon>
        <taxon>Phaseoleae</taxon>
        <taxon>Vigna</taxon>
    </lineage>
</organism>
<feature type="region of interest" description="Disordered" evidence="1">
    <location>
        <begin position="49"/>
        <end position="70"/>
    </location>
</feature>
<dbReference type="EMBL" id="JABFOF010000001">
    <property type="protein sequence ID" value="KAG2409817.1"/>
    <property type="molecule type" value="Genomic_DNA"/>
</dbReference>
<feature type="compositionally biased region" description="Low complexity" evidence="1">
    <location>
        <begin position="54"/>
        <end position="69"/>
    </location>
</feature>
<protein>
    <submittedName>
        <fullName evidence="2">Uncharacterized protein</fullName>
    </submittedName>
</protein>